<dbReference type="PROSITE" id="PS50979">
    <property type="entry name" value="BC"/>
    <property type="match status" value="1"/>
</dbReference>
<dbReference type="Pfam" id="PF08326">
    <property type="entry name" value="ACC_central"/>
    <property type="match status" value="2"/>
</dbReference>
<dbReference type="PROSITE" id="PS50989">
    <property type="entry name" value="COA_CT_CTER"/>
    <property type="match status" value="1"/>
</dbReference>
<evidence type="ECO:0000259" key="8">
    <source>
        <dbReference type="PROSITE" id="PS50975"/>
    </source>
</evidence>
<organism evidence="12 13">
    <name type="scientific">Balaenoptera physalus</name>
    <name type="common">Fin whale</name>
    <name type="synonym">Balaena physalus</name>
    <dbReference type="NCBI Taxonomy" id="9770"/>
    <lineage>
        <taxon>Eukaryota</taxon>
        <taxon>Metazoa</taxon>
        <taxon>Chordata</taxon>
        <taxon>Craniata</taxon>
        <taxon>Vertebrata</taxon>
        <taxon>Euteleostomi</taxon>
        <taxon>Mammalia</taxon>
        <taxon>Eutheria</taxon>
        <taxon>Laurasiatheria</taxon>
        <taxon>Artiodactyla</taxon>
        <taxon>Whippomorpha</taxon>
        <taxon>Cetacea</taxon>
        <taxon>Mysticeti</taxon>
        <taxon>Balaenopteridae</taxon>
        <taxon>Balaenoptera</taxon>
    </lineage>
</organism>
<dbReference type="InterPro" id="IPR049074">
    <property type="entry name" value="ACCA_BT"/>
</dbReference>
<dbReference type="InterPro" id="IPR011762">
    <property type="entry name" value="COA_CT_N"/>
</dbReference>
<dbReference type="Gene3D" id="3.40.50.20">
    <property type="match status" value="1"/>
</dbReference>
<evidence type="ECO:0000256" key="4">
    <source>
        <dbReference type="ARBA" id="ARBA00022840"/>
    </source>
</evidence>
<dbReference type="GO" id="GO:0005739">
    <property type="term" value="C:mitochondrion"/>
    <property type="evidence" value="ECO:0007669"/>
    <property type="project" value="TreeGrafter"/>
</dbReference>
<evidence type="ECO:0000256" key="3">
    <source>
        <dbReference type="ARBA" id="ARBA00022741"/>
    </source>
</evidence>
<evidence type="ECO:0000256" key="2">
    <source>
        <dbReference type="ARBA" id="ARBA00022598"/>
    </source>
</evidence>
<dbReference type="FunFam" id="3.30.1490.20:FF:000003">
    <property type="entry name" value="acetyl-CoA carboxylase isoform X1"/>
    <property type="match status" value="1"/>
</dbReference>
<sequence length="2735" mass="304980">MRMEPVAVATVAQNPQGNPLSSDDAFPAHQANGTGTEGLETPNTSGLSMLARPQGQRARTLSKEDRKQAHIKRQLMTNFILGSFDDNSSDEDSGTGLFRESSRKGSRASLGTLSLEAAQTAGETETPVPAIRPSMSGLHLARRGREQKKLDLHRDFTVASPAEFVVRFGGDRVIEKVLIANNGIAAVKCMRSIRRWAYEMFRNERAIRFVVLVTPEDLKANAEYIKMADQYVPVPGGPNNNNYANVELIVDIAKRIPVQAVWAGWGHASENPKLPELLHKHEIAFLGPPSEAMWALGDKIASTIVAQTLQIPTLPWSGSGLTVEWAEDSLQPGQRISVPEYIYNDGCVKDVDEGLEAAEKIGFPLMIKASEGGGGKGIRKAETAEDFPILFRQVQSEIPGSPVFLMKLAQHAHHLEVQLLADQYGNAVSLFGRDCSIQRRHQKIIEEAPATIAAPAVFEIMEQCAVRLAKTVGYVSAGTVEYLYSQDGSFHFLELNPRLQVEHPCTEMIADIAMGVPLHRLKDIRLLYGESPWGVTPISFETPSNPPIARGHGFKPSSGTVQELNFRSSKNVWGYFSVAATGGLHEFADSQNMVVALKELSIRGDFRTTVEYLTNLLETESFQNNDIDTSWLDNLIAEKVQAEKPDIMLGVVCGALNVADSMFRTCMTDFLHSLERGQVLPADSLLNIVDVELIYGGVKYILKIDAHRLNDGGLLLSYSGSSYTTYLKEEVDRCVVVEGTQSQLSPAGLRVFAKAPSLEHSGAPGELPNHHRQQDVMKMITTLNVQESGRVKYVKRPGAVLEAGCVVARLELDDPSKVHPAEPFTGELPSQPTLPILGEKLHQVFHSVLENLTNIMKGYCLPEPIFSIKVGHVCRLKEWVQKLLMTLRHPTLPLLDLQEIMTSVSGRIPAPVEKAVRRVMAQYASNITSVLCQFPSQQIATILDCHAATLQRKADREVFFMNTQSIVQLVQKYRSGTRGYMKAVVLDLLRRYLLVEHHFQQGKTHYDKCVINLREQLKPDMSQVLDCIFSHAQVAKKNQLVIMLIDELCGPDPSLSDELTSILSELTQLSKSKHCKVALRARQVLIASHLPSYELRHNQVESIFLSAIDMYGHQFCPENLKKLILSETTIFDVLPTFFYHANKVVCMASLEVYVRRGYIAYELTSLQHRQLPDSTCVVEFQFMLPSSHPNRMAVPISITNPELLRHSKELFMDSGFSPKSQRMGAMVAFQRFEDFTRNFDEVISCFANVPKDIPLFSKARTSLYSEDDSKSLREEPIHILNVAIQCADYPEDEQLVPIFRTFVQSKKNILVEYGLRRITFLIAQEKEFPKFFTFRARDEFAEDRIYRHLEPALAFQLELSRLRNFDITAMPCANHKMHLYLGAAKVKEGTEVTDHRFFIRAIIRHSDLITKISLHEERSGRIEKKDPGLLRGFFLYLLTAKVIHDCIVKIAKNTENIFKNQGKGPESCHSGALLGAACGWGKGEWVLKLNCCGLRQIEESVRSMVMRYGSRLWKLRVLQAEVKINIRQTTTDHAVPIRLFITNESGYYLDISLYKEVTDPRSGNVRLGWVTEVKSKWRQAARRARRRLKWHLEALLCQIGAAPLSFMINIMFHSFGNKQGPQHGMLINTPYVTKDLLQAKRFQAQSLGTTYVYDFPEMFRQASPEAETQHCPGDKKEYNIETLESKGEWKEGKSDALFHALFKMWGSPDKYPKDILTYTELVLDPQGQLVEMNRLPGGNEVGMVAFKMRFKTLEYPDGRDVILISNDITFRIGSFGLGEDLLYLRASEMARAEGIPKIYLAANSGARIGLAEEIKHMFQVAWVDREDPHKGIKYLYLTPQDYTTVSSLNSVHCKHVEEEGESRYVITDIIGKEDGLGVENLRGSGMIAGETSLDYDEIVTISLVGHVALGNAGGILSPQVTCRALGIGAYLVRLGQRVIQVEGPRAGQNLANPAMSKQVLGREVYTSNNQLGGVQIMHYNGVSHVTVPDDFEGICTILEWLSYMPKLRAWKTLLSSSFARWCGEQGALKMWLGLIFLHSSLLPSLIPSPVLAVLCILFFFFNTIDNRSPVPIITPTDPIDREIEFQPSRSPYDPRWLLAGRPHPKLGLPVQLCGAGDVLPGLNGFEAAATRWSLLEILPSEGIHQLSASWEEKAEIVIRVSLCLALTGVDPWFCVLGGGGRVGICVVFQEKRYLGCQGQAVLRETGEQCAPPGGRWGALINPAPGLGFCPSAHSPEGILAEWILRPGQFQGNHGALGPDRGDGTSKVTLRMGQAAHTWPPQDFLKGKAVGGRGDGFLDDELLHKAWICLLGGIPVGVIAAETRTVELAVPADPANLDSEAKVRGQGAGAAIFLRDSEESLALGGLQHSLVGGRTVFRGYPCTEESDPGHSVFQIIQQAGQVWFPDSAYKTAQAIQDFNREKLPLMIFANWRGFSGGMKGKVAFLVGALKPRGQHSGQPPRGPIIILAQLPPTLSHSGNATRFTVEELRDSEDWDLQSPHRVAALLFRHVLKFGAYIVDGLRKYKQPVLIYIPPCAELRGGSWAVMDTSINPLCIEIYADKESRASVLEPEGTVEIKYRKKDLVKTMRRIDPIYKKLVEQLGMPELSNKDRKELEGQLKAREDLLLPIYHQVAVQFADLHDKPSRMLEKGAISDILDWKTARSFLYWRLRRLLLEDQVKQEVLRACSELSHVHVHLVQENPEVAVDSLVYICQHISPAERAQIIHLLSTMDSPAST</sequence>
<evidence type="ECO:0000256" key="1">
    <source>
        <dbReference type="ARBA" id="ARBA00001953"/>
    </source>
</evidence>
<dbReference type="Gene3D" id="2.40.50.100">
    <property type="match status" value="1"/>
</dbReference>
<dbReference type="InterPro" id="IPR016185">
    <property type="entry name" value="PreATP-grasp_dom_sf"/>
</dbReference>
<dbReference type="OrthoDB" id="14612at2759"/>
<comment type="cofactor">
    <cofactor evidence="1">
        <name>biotin</name>
        <dbReference type="ChEBI" id="CHEBI:57586"/>
    </cofactor>
</comment>
<dbReference type="SUPFAM" id="SSF56059">
    <property type="entry name" value="Glutathione synthetase ATP-binding domain-like"/>
    <property type="match status" value="1"/>
</dbReference>
<dbReference type="InterPro" id="IPR011761">
    <property type="entry name" value="ATP-grasp"/>
</dbReference>
<evidence type="ECO:0000256" key="6">
    <source>
        <dbReference type="PROSITE-ProRule" id="PRU00409"/>
    </source>
</evidence>
<keyword evidence="5" id="KW-0092">Biotin</keyword>
<evidence type="ECO:0000313" key="13">
    <source>
        <dbReference type="Proteomes" id="UP000437017"/>
    </source>
</evidence>
<keyword evidence="2" id="KW-0436">Ligase</keyword>
<feature type="region of interest" description="Disordered" evidence="7">
    <location>
        <begin position="1"/>
        <end position="68"/>
    </location>
</feature>
<protein>
    <submittedName>
        <fullName evidence="12">Uncharacterized protein</fullName>
    </submittedName>
</protein>
<dbReference type="InterPro" id="IPR013537">
    <property type="entry name" value="AcCoA_COase_cen"/>
</dbReference>
<keyword evidence="3 6" id="KW-0547">Nucleotide-binding</keyword>
<dbReference type="Pfam" id="PF01039">
    <property type="entry name" value="Carboxyl_trans"/>
    <property type="match status" value="3"/>
</dbReference>
<evidence type="ECO:0000259" key="9">
    <source>
        <dbReference type="PROSITE" id="PS50979"/>
    </source>
</evidence>
<keyword evidence="13" id="KW-1185">Reference proteome</keyword>
<dbReference type="PROSITE" id="PS00867">
    <property type="entry name" value="CPSASE_2"/>
    <property type="match status" value="1"/>
</dbReference>
<dbReference type="InterPro" id="IPR049076">
    <property type="entry name" value="ACCA"/>
</dbReference>
<dbReference type="PROSITE" id="PS50975">
    <property type="entry name" value="ATP_GRASP"/>
    <property type="match status" value="1"/>
</dbReference>
<dbReference type="InterPro" id="IPR005479">
    <property type="entry name" value="CPAse_ATP-bd"/>
</dbReference>
<dbReference type="InterPro" id="IPR005482">
    <property type="entry name" value="Biotin_COase_C"/>
</dbReference>
<dbReference type="InterPro" id="IPR011764">
    <property type="entry name" value="Biotin_carboxylation_dom"/>
</dbReference>
<dbReference type="Proteomes" id="UP000437017">
    <property type="component" value="Unassembled WGS sequence"/>
</dbReference>
<dbReference type="PANTHER" id="PTHR45728">
    <property type="entry name" value="ACETYL-COA CARBOXYLASE, ISOFORM A"/>
    <property type="match status" value="1"/>
</dbReference>
<dbReference type="SMART" id="SM00878">
    <property type="entry name" value="Biotin_carb_C"/>
    <property type="match status" value="1"/>
</dbReference>
<evidence type="ECO:0000313" key="12">
    <source>
        <dbReference type="EMBL" id="KAB0394470.1"/>
    </source>
</evidence>
<dbReference type="PROSITE" id="PS50980">
    <property type="entry name" value="COA_CT_NTER"/>
    <property type="match status" value="1"/>
</dbReference>
<dbReference type="GO" id="GO:0003989">
    <property type="term" value="F:acetyl-CoA carboxylase activity"/>
    <property type="evidence" value="ECO:0007669"/>
    <property type="project" value="InterPro"/>
</dbReference>
<dbReference type="Gene3D" id="3.30.1490.20">
    <property type="entry name" value="ATP-grasp fold, A domain"/>
    <property type="match status" value="1"/>
</dbReference>
<feature type="domain" description="CoA carboxyltransferase C-terminal" evidence="11">
    <location>
        <begin position="2506"/>
        <end position="2683"/>
    </location>
</feature>
<dbReference type="Pfam" id="PF00289">
    <property type="entry name" value="Biotin_carb_N"/>
    <property type="match status" value="1"/>
</dbReference>
<evidence type="ECO:0000256" key="5">
    <source>
        <dbReference type="ARBA" id="ARBA00023267"/>
    </source>
</evidence>
<feature type="compositionally biased region" description="Polar residues" evidence="7">
    <location>
        <begin position="11"/>
        <end position="21"/>
    </location>
</feature>
<dbReference type="InterPro" id="IPR011054">
    <property type="entry name" value="Rudment_hybrid_motif"/>
</dbReference>
<feature type="domain" description="ATP-grasp" evidence="8">
    <location>
        <begin position="328"/>
        <end position="527"/>
    </location>
</feature>
<gene>
    <name evidence="12" type="ORF">E2I00_014491</name>
</gene>
<dbReference type="Gene3D" id="2.40.460.10">
    <property type="entry name" value="Biotin dependent carboxylase carboxyltransferase"/>
    <property type="match status" value="1"/>
</dbReference>
<dbReference type="PANTHER" id="PTHR45728:SF1">
    <property type="entry name" value="ACETYL-COA CARBOXYLASE 2"/>
    <property type="match status" value="1"/>
</dbReference>
<evidence type="ECO:0000256" key="7">
    <source>
        <dbReference type="SAM" id="MobiDB-lite"/>
    </source>
</evidence>
<dbReference type="PROSITE" id="PS00866">
    <property type="entry name" value="CPSASE_1"/>
    <property type="match status" value="1"/>
</dbReference>
<feature type="domain" description="Biotin carboxylation" evidence="9">
    <location>
        <begin position="173"/>
        <end position="637"/>
    </location>
</feature>
<dbReference type="InterPro" id="IPR034733">
    <property type="entry name" value="AcCoA_carboxyl_beta"/>
</dbReference>
<comment type="caution">
    <text evidence="12">The sequence shown here is derived from an EMBL/GenBank/DDBJ whole genome shotgun (WGS) entry which is preliminary data.</text>
</comment>
<evidence type="ECO:0000259" key="11">
    <source>
        <dbReference type="PROSITE" id="PS50989"/>
    </source>
</evidence>
<evidence type="ECO:0000259" key="10">
    <source>
        <dbReference type="PROSITE" id="PS50980"/>
    </source>
</evidence>
<dbReference type="EMBL" id="SGJD01002765">
    <property type="protein sequence ID" value="KAB0394470.1"/>
    <property type="molecule type" value="Genomic_DNA"/>
</dbReference>
<dbReference type="SUPFAM" id="SSF52096">
    <property type="entry name" value="ClpP/crotonase"/>
    <property type="match status" value="3"/>
</dbReference>
<dbReference type="FunFam" id="2.40.460.10:FF:000001">
    <property type="entry name" value="Acetyl-CoA carboxylase 1"/>
    <property type="match status" value="1"/>
</dbReference>
<dbReference type="SUPFAM" id="SSF51246">
    <property type="entry name" value="Rudiment single hybrid motif"/>
    <property type="match status" value="1"/>
</dbReference>
<dbReference type="InterPro" id="IPR005481">
    <property type="entry name" value="BC-like_N"/>
</dbReference>
<dbReference type="InterPro" id="IPR013815">
    <property type="entry name" value="ATP_grasp_subdomain_1"/>
</dbReference>
<dbReference type="Pfam" id="PF21385">
    <property type="entry name" value="ACCA_BT"/>
    <property type="match status" value="1"/>
</dbReference>
<dbReference type="GO" id="GO:0046872">
    <property type="term" value="F:metal ion binding"/>
    <property type="evidence" value="ECO:0007669"/>
    <property type="project" value="InterPro"/>
</dbReference>
<name>A0A643C361_BALPH</name>
<dbReference type="Gene3D" id="3.30.470.20">
    <property type="entry name" value="ATP-grasp fold, B domain"/>
    <property type="match status" value="1"/>
</dbReference>
<feature type="domain" description="CoA carboxyltransferase N-terminal" evidence="10">
    <location>
        <begin position="1630"/>
        <end position="2016"/>
    </location>
</feature>
<accession>A0A643C361</accession>
<dbReference type="GO" id="GO:0005524">
    <property type="term" value="F:ATP binding"/>
    <property type="evidence" value="ECO:0007669"/>
    <property type="project" value="UniProtKB-UniRule"/>
</dbReference>
<dbReference type="SUPFAM" id="SSF52440">
    <property type="entry name" value="PreATP-grasp domain"/>
    <property type="match status" value="1"/>
</dbReference>
<dbReference type="FunFam" id="3.90.1770.10:FF:000001">
    <property type="entry name" value="acetyl-CoA carboxylase 1"/>
    <property type="match status" value="1"/>
</dbReference>
<dbReference type="FunFam" id="3.40.50.20:FF:000005">
    <property type="entry name" value="acetyl-CoA carboxylase isoform X2"/>
    <property type="match status" value="1"/>
</dbReference>
<proteinExistence type="predicted"/>
<dbReference type="InterPro" id="IPR011763">
    <property type="entry name" value="COA_CT_C"/>
</dbReference>
<keyword evidence="4 6" id="KW-0067">ATP-binding</keyword>
<dbReference type="InterPro" id="IPR029045">
    <property type="entry name" value="ClpP/crotonase-like_dom_sf"/>
</dbReference>
<dbReference type="Pfam" id="PF02786">
    <property type="entry name" value="CPSase_L_D2"/>
    <property type="match status" value="1"/>
</dbReference>
<dbReference type="Gene3D" id="3.90.1770.10">
    <property type="entry name" value="PreATP-grasp domain"/>
    <property type="match status" value="1"/>
</dbReference>
<dbReference type="Gene3D" id="3.90.226.10">
    <property type="entry name" value="2-enoyl-CoA Hydratase, Chain A, domain 1"/>
    <property type="match status" value="5"/>
</dbReference>
<feature type="region of interest" description="Disordered" evidence="7">
    <location>
        <begin position="82"/>
        <end position="103"/>
    </location>
</feature>
<dbReference type="GO" id="GO:0006633">
    <property type="term" value="P:fatty acid biosynthetic process"/>
    <property type="evidence" value="ECO:0007669"/>
    <property type="project" value="InterPro"/>
</dbReference>
<reference evidence="12 13" key="1">
    <citation type="journal article" date="2019" name="PLoS ONE">
        <title>Genomic analyses reveal an absence of contemporary introgressive admixture between fin whales and blue whales, despite known hybrids.</title>
        <authorList>
            <person name="Westbury M.V."/>
            <person name="Petersen B."/>
            <person name="Lorenzen E.D."/>
        </authorList>
    </citation>
    <scope>NUCLEOTIDE SEQUENCE [LARGE SCALE GENOMIC DNA]</scope>
    <source>
        <strain evidence="12">FinWhale-01</strain>
    </source>
</reference>